<comment type="caution">
    <text evidence="10">The sequence shown here is derived from an EMBL/GenBank/DDBJ whole genome shotgun (WGS) entry which is preliminary data.</text>
</comment>
<keyword evidence="6" id="KW-0119">Carbohydrate metabolism</keyword>
<dbReference type="PANTHER" id="PTHR46471">
    <property type="entry name" value="CHITIN DEACETYLASE"/>
    <property type="match status" value="1"/>
</dbReference>
<evidence type="ECO:0000256" key="7">
    <source>
        <dbReference type="PROSITE-ProRule" id="PRU00261"/>
    </source>
</evidence>
<dbReference type="PROSITE" id="PS50941">
    <property type="entry name" value="CHIT_BIND_I_2"/>
    <property type="match status" value="2"/>
</dbReference>
<evidence type="ECO:0000313" key="11">
    <source>
        <dbReference type="Proteomes" id="UP001648503"/>
    </source>
</evidence>
<comment type="caution">
    <text evidence="7">Lacks conserved residue(s) required for the propagation of feature annotation.</text>
</comment>
<dbReference type="EMBL" id="JAFCIX010000221">
    <property type="protein sequence ID" value="KAH6596519.1"/>
    <property type="molecule type" value="Genomic_DNA"/>
</dbReference>
<feature type="signal peptide" evidence="8">
    <location>
        <begin position="1"/>
        <end position="19"/>
    </location>
</feature>
<name>A0ABQ8FEC8_9FUNG</name>
<proteinExistence type="predicted"/>
<reference evidence="10 11" key="1">
    <citation type="submission" date="2021-02" db="EMBL/GenBank/DDBJ databases">
        <title>Variation within the Batrachochytrium salamandrivorans European outbreak.</title>
        <authorList>
            <person name="Kelly M."/>
            <person name="Pasmans F."/>
            <person name="Shea T.P."/>
            <person name="Munoz J.F."/>
            <person name="Carranza S."/>
            <person name="Cuomo C.A."/>
            <person name="Martel A."/>
        </authorList>
    </citation>
    <scope>NUCLEOTIDE SEQUENCE [LARGE SCALE GENOMIC DNA]</scope>
    <source>
        <strain evidence="10 11">AMFP18/2</strain>
    </source>
</reference>
<sequence length="153" mass="16398">MVALVQVLIAVMLIPVSFAAPSVRIGYSAPDPPKKDPTRQLKVSTNGRCGKKARSRCGEGNCCSQYGFCGTLKDHCGFGCQKPFGLCDPVSAPKNLKLSVDGRCGRGTNLRCRSENCCSQYGFCGDTNEHCRVGCQEFFGLCDPLSPAVQPLV</sequence>
<comment type="cofactor">
    <cofactor evidence="1">
        <name>Co(2+)</name>
        <dbReference type="ChEBI" id="CHEBI:48828"/>
    </cofactor>
</comment>
<dbReference type="Gene3D" id="3.30.60.10">
    <property type="entry name" value="Endochitinase-like"/>
    <property type="match status" value="2"/>
</dbReference>
<feature type="chain" id="PRO_5046064570" description="Chitin-binding type-1 domain-containing protein" evidence="8">
    <location>
        <begin position="20"/>
        <end position="153"/>
    </location>
</feature>
<evidence type="ECO:0000256" key="1">
    <source>
        <dbReference type="ARBA" id="ARBA00001941"/>
    </source>
</evidence>
<evidence type="ECO:0000256" key="2">
    <source>
        <dbReference type="ARBA" id="ARBA00022669"/>
    </source>
</evidence>
<keyword evidence="2 7" id="KW-0147">Chitin-binding</keyword>
<keyword evidence="3" id="KW-0479">Metal-binding</keyword>
<evidence type="ECO:0000256" key="8">
    <source>
        <dbReference type="SAM" id="SignalP"/>
    </source>
</evidence>
<evidence type="ECO:0000259" key="9">
    <source>
        <dbReference type="PROSITE" id="PS50941"/>
    </source>
</evidence>
<evidence type="ECO:0000256" key="3">
    <source>
        <dbReference type="ARBA" id="ARBA00022723"/>
    </source>
</evidence>
<dbReference type="Proteomes" id="UP001648503">
    <property type="component" value="Unassembled WGS sequence"/>
</dbReference>
<keyword evidence="7" id="KW-1015">Disulfide bond</keyword>
<feature type="domain" description="Chitin-binding type-1" evidence="9">
    <location>
        <begin position="101"/>
        <end position="144"/>
    </location>
</feature>
<dbReference type="Pfam" id="PF00187">
    <property type="entry name" value="Chitin_bind_1"/>
    <property type="match status" value="2"/>
</dbReference>
<evidence type="ECO:0000256" key="4">
    <source>
        <dbReference type="ARBA" id="ARBA00022729"/>
    </source>
</evidence>
<evidence type="ECO:0000256" key="5">
    <source>
        <dbReference type="ARBA" id="ARBA00022801"/>
    </source>
</evidence>
<dbReference type="PANTHER" id="PTHR46471:SF2">
    <property type="entry name" value="CHITIN DEACETYLASE-RELATED"/>
    <property type="match status" value="1"/>
</dbReference>
<gene>
    <name evidence="10" type="ORF">BASA50_005069</name>
</gene>
<dbReference type="CDD" id="cd00035">
    <property type="entry name" value="ChtBD1"/>
    <property type="match status" value="1"/>
</dbReference>
<dbReference type="SUPFAM" id="SSF57016">
    <property type="entry name" value="Plant lectins/antimicrobial peptides"/>
    <property type="match status" value="2"/>
</dbReference>
<evidence type="ECO:0000313" key="10">
    <source>
        <dbReference type="EMBL" id="KAH6596519.1"/>
    </source>
</evidence>
<dbReference type="SMART" id="SM00270">
    <property type="entry name" value="ChtBD1"/>
    <property type="match status" value="2"/>
</dbReference>
<keyword evidence="5" id="KW-0378">Hydrolase</keyword>
<accession>A0ABQ8FEC8</accession>
<keyword evidence="11" id="KW-1185">Reference proteome</keyword>
<organism evidence="10 11">
    <name type="scientific">Batrachochytrium salamandrivorans</name>
    <dbReference type="NCBI Taxonomy" id="1357716"/>
    <lineage>
        <taxon>Eukaryota</taxon>
        <taxon>Fungi</taxon>
        <taxon>Fungi incertae sedis</taxon>
        <taxon>Chytridiomycota</taxon>
        <taxon>Chytridiomycota incertae sedis</taxon>
        <taxon>Chytridiomycetes</taxon>
        <taxon>Rhizophydiales</taxon>
        <taxon>Rhizophydiales incertae sedis</taxon>
        <taxon>Batrachochytrium</taxon>
    </lineage>
</organism>
<protein>
    <recommendedName>
        <fullName evidence="9">Chitin-binding type-1 domain-containing protein</fullName>
    </recommendedName>
</protein>
<dbReference type="InterPro" id="IPR036861">
    <property type="entry name" value="Endochitinase-like_sf"/>
</dbReference>
<feature type="disulfide bond" evidence="7">
    <location>
        <begin position="117"/>
        <end position="131"/>
    </location>
</feature>
<feature type="disulfide bond" evidence="7">
    <location>
        <begin position="62"/>
        <end position="76"/>
    </location>
</feature>
<feature type="domain" description="Chitin-binding type-1" evidence="9">
    <location>
        <begin position="46"/>
        <end position="89"/>
    </location>
</feature>
<evidence type="ECO:0000256" key="6">
    <source>
        <dbReference type="ARBA" id="ARBA00023277"/>
    </source>
</evidence>
<keyword evidence="4 8" id="KW-0732">Signal</keyword>
<feature type="disulfide bond" evidence="7">
    <location>
        <begin position="57"/>
        <end position="69"/>
    </location>
</feature>
<feature type="disulfide bond" evidence="7">
    <location>
        <begin position="112"/>
        <end position="124"/>
    </location>
</feature>
<dbReference type="InterPro" id="IPR001002">
    <property type="entry name" value="Chitin-bd_1"/>
</dbReference>